<reference evidence="1" key="1">
    <citation type="submission" date="2018-10" db="EMBL/GenBank/DDBJ databases">
        <title>Hidden diversity of soil giant viruses.</title>
        <authorList>
            <person name="Schulz F."/>
            <person name="Alteio L."/>
            <person name="Goudeau D."/>
            <person name="Ryan E.M."/>
            <person name="Malmstrom R.R."/>
            <person name="Blanchard J."/>
            <person name="Woyke T."/>
        </authorList>
    </citation>
    <scope>NUCLEOTIDE SEQUENCE</scope>
    <source>
        <strain evidence="1">SOV1</strain>
    </source>
</reference>
<evidence type="ECO:0000313" key="1">
    <source>
        <dbReference type="EMBL" id="AYV86080.1"/>
    </source>
</evidence>
<proteinExistence type="predicted"/>
<name>A0A3G5AFW5_9VIRU</name>
<gene>
    <name evidence="1" type="ORF">Solivirus5_8</name>
</gene>
<dbReference type="EMBL" id="MK072493">
    <property type="protein sequence ID" value="AYV86080.1"/>
    <property type="molecule type" value="Genomic_DNA"/>
</dbReference>
<accession>A0A3G5AFW5</accession>
<organism evidence="1">
    <name type="scientific">Solivirus sp</name>
    <dbReference type="NCBI Taxonomy" id="2487772"/>
    <lineage>
        <taxon>Viruses</taxon>
        <taxon>Pithoviruses</taxon>
    </lineage>
</organism>
<protein>
    <submittedName>
        <fullName evidence="1">Uncharacterized protein</fullName>
    </submittedName>
</protein>
<sequence>MMQTLNPHLRPQLLVAQIGPEGGFICGEPQMVPILQQDSELVFPQELIDAVGESFLKSCPIKIVEERATGYFDGCIKMDMFGEGTEPGTGISALKGRDQYGRVFFSFLIHNDNFKEIKSEFSEIPERCAIFTIFQRYEGLDQYNNRWCYSAPTNDTNFISSCVMNESKWKSVKQVFDGTHADLKLGR</sequence>